<evidence type="ECO:0000313" key="2">
    <source>
        <dbReference type="EMBL" id="PTM51903.1"/>
    </source>
</evidence>
<protein>
    <submittedName>
        <fullName evidence="2">Sulfur compound chelating protein SoxZ</fullName>
    </submittedName>
</protein>
<sequence length="105" mass="11866">MSTPRIRMPASARAGEPVEIRTLIDHPMETGLRQQNGQTVPRKMIVRFEALADGELLFAADLRNGTSANPYLAFIARFEKATALTFVWREEDGREYRATQRISVS</sequence>
<dbReference type="EMBL" id="PZZL01000009">
    <property type="protein sequence ID" value="PTM51903.1"/>
    <property type="molecule type" value="Genomic_DNA"/>
</dbReference>
<dbReference type="InterPro" id="IPR013783">
    <property type="entry name" value="Ig-like_fold"/>
</dbReference>
<reference evidence="2 3" key="1">
    <citation type="submission" date="2018-04" db="EMBL/GenBank/DDBJ databases">
        <title>Genomic Encyclopedia of Archaeal and Bacterial Type Strains, Phase II (KMG-II): from individual species to whole genera.</title>
        <authorList>
            <person name="Goeker M."/>
        </authorList>
    </citation>
    <scope>NUCLEOTIDE SEQUENCE [LARGE SCALE GENOMIC DNA]</scope>
    <source>
        <strain evidence="2 3">DSM 25521</strain>
    </source>
</reference>
<evidence type="ECO:0000259" key="1">
    <source>
        <dbReference type="Pfam" id="PF08770"/>
    </source>
</evidence>
<evidence type="ECO:0000313" key="3">
    <source>
        <dbReference type="Proteomes" id="UP000241808"/>
    </source>
</evidence>
<feature type="domain" description="Sulphur oxidation protein SoxZ" evidence="1">
    <location>
        <begin position="6"/>
        <end position="99"/>
    </location>
</feature>
<dbReference type="Pfam" id="PF08770">
    <property type="entry name" value="SoxZ"/>
    <property type="match status" value="1"/>
</dbReference>
<dbReference type="Gene3D" id="2.60.40.10">
    <property type="entry name" value="Immunoglobulins"/>
    <property type="match status" value="1"/>
</dbReference>
<accession>A0A2T4YYT9</accession>
<dbReference type="Proteomes" id="UP000241808">
    <property type="component" value="Unassembled WGS sequence"/>
</dbReference>
<dbReference type="OrthoDB" id="9795530at2"/>
<dbReference type="AlphaFoldDB" id="A0A2T4YYT9"/>
<dbReference type="InterPro" id="IPR014880">
    <property type="entry name" value="SoxZ_dom"/>
</dbReference>
<proteinExistence type="predicted"/>
<dbReference type="RefSeq" id="WP_108178990.1">
    <property type="nucleotide sequence ID" value="NZ_PZZL01000009.1"/>
</dbReference>
<keyword evidence="3" id="KW-1185">Reference proteome</keyword>
<name>A0A2T4YYT9_9HYPH</name>
<organism evidence="2 3">
    <name type="scientific">Phreatobacter oligotrophus</name>
    <dbReference type="NCBI Taxonomy" id="1122261"/>
    <lineage>
        <taxon>Bacteria</taxon>
        <taxon>Pseudomonadati</taxon>
        <taxon>Pseudomonadota</taxon>
        <taxon>Alphaproteobacteria</taxon>
        <taxon>Hyphomicrobiales</taxon>
        <taxon>Phreatobacteraceae</taxon>
        <taxon>Phreatobacter</taxon>
    </lineage>
</organism>
<gene>
    <name evidence="2" type="ORF">C8P69_109191</name>
</gene>
<dbReference type="InterPro" id="IPR014756">
    <property type="entry name" value="Ig_E-set"/>
</dbReference>
<comment type="caution">
    <text evidence="2">The sequence shown here is derived from an EMBL/GenBank/DDBJ whole genome shotgun (WGS) entry which is preliminary data.</text>
</comment>
<dbReference type="SUPFAM" id="SSF81296">
    <property type="entry name" value="E set domains"/>
    <property type="match status" value="1"/>
</dbReference>